<name>A0A858RRY3_9BACT</name>
<dbReference type="EMBL" id="CP051774">
    <property type="protein sequence ID" value="QJE98890.1"/>
    <property type="molecule type" value="Genomic_DNA"/>
</dbReference>
<organism evidence="1 2">
    <name type="scientific">Luteolibacter luteus</name>
    <dbReference type="NCBI Taxonomy" id="2728835"/>
    <lineage>
        <taxon>Bacteria</taxon>
        <taxon>Pseudomonadati</taxon>
        <taxon>Verrucomicrobiota</taxon>
        <taxon>Verrucomicrobiia</taxon>
        <taxon>Verrucomicrobiales</taxon>
        <taxon>Verrucomicrobiaceae</taxon>
        <taxon>Luteolibacter</taxon>
    </lineage>
</organism>
<evidence type="ECO:0000313" key="1">
    <source>
        <dbReference type="EMBL" id="QJE98890.1"/>
    </source>
</evidence>
<protein>
    <submittedName>
        <fullName evidence="1">Uncharacterized protein</fullName>
    </submittedName>
</protein>
<proteinExistence type="predicted"/>
<accession>A0A858RRY3</accession>
<dbReference type="RefSeq" id="WP_169457376.1">
    <property type="nucleotide sequence ID" value="NZ_CP051774.1"/>
</dbReference>
<reference evidence="1 2" key="1">
    <citation type="submission" date="2020-04" db="EMBL/GenBank/DDBJ databases">
        <title>Luteolibacter sp. G-1-1-1 isolated from soil.</title>
        <authorList>
            <person name="Dahal R.H."/>
        </authorList>
    </citation>
    <scope>NUCLEOTIDE SEQUENCE [LARGE SCALE GENOMIC DNA]</scope>
    <source>
        <strain evidence="1 2">G-1-1-1</strain>
    </source>
</reference>
<dbReference type="AlphaFoldDB" id="A0A858RRY3"/>
<evidence type="ECO:0000313" key="2">
    <source>
        <dbReference type="Proteomes" id="UP000501812"/>
    </source>
</evidence>
<sequence length="131" mass="14227">MKPLLLLALGCSAAFGQLGKTPEECAKRYGPPGKLPQKDQIGYESGGFLIRITFAEGKARAASFHKKSSKGEITDAEVAALLAGFAGGSPWTRDEATTVTSFQRWITEDHKLVAHRYRQSVEIMSSDQIAK</sequence>
<dbReference type="Proteomes" id="UP000501812">
    <property type="component" value="Chromosome"/>
</dbReference>
<keyword evidence="2" id="KW-1185">Reference proteome</keyword>
<dbReference type="KEGG" id="luo:HHL09_24950"/>
<gene>
    <name evidence="1" type="ORF">HHL09_24950</name>
</gene>